<keyword evidence="2" id="KW-0472">Membrane</keyword>
<dbReference type="AlphaFoldDB" id="A0A2K3M5T8"/>
<dbReference type="EMBL" id="ASHM01050500">
    <property type="protein sequence ID" value="PNX86161.1"/>
    <property type="molecule type" value="Genomic_DNA"/>
</dbReference>
<dbReference type="ExpressionAtlas" id="A0A2K3M5T8">
    <property type="expression patterns" value="baseline"/>
</dbReference>
<accession>A0A2K3M5T8</accession>
<comment type="caution">
    <text evidence="3">The sequence shown here is derived from an EMBL/GenBank/DDBJ whole genome shotgun (WGS) entry which is preliminary data.</text>
</comment>
<organism evidence="3 4">
    <name type="scientific">Trifolium pratense</name>
    <name type="common">Red clover</name>
    <dbReference type="NCBI Taxonomy" id="57577"/>
    <lineage>
        <taxon>Eukaryota</taxon>
        <taxon>Viridiplantae</taxon>
        <taxon>Streptophyta</taxon>
        <taxon>Embryophyta</taxon>
        <taxon>Tracheophyta</taxon>
        <taxon>Spermatophyta</taxon>
        <taxon>Magnoliopsida</taxon>
        <taxon>eudicotyledons</taxon>
        <taxon>Gunneridae</taxon>
        <taxon>Pentapetalae</taxon>
        <taxon>rosids</taxon>
        <taxon>fabids</taxon>
        <taxon>Fabales</taxon>
        <taxon>Fabaceae</taxon>
        <taxon>Papilionoideae</taxon>
        <taxon>50 kb inversion clade</taxon>
        <taxon>NPAAA clade</taxon>
        <taxon>Hologalegina</taxon>
        <taxon>IRL clade</taxon>
        <taxon>Trifolieae</taxon>
        <taxon>Trifolium</taxon>
    </lineage>
</organism>
<feature type="coiled-coil region" evidence="1">
    <location>
        <begin position="28"/>
        <end position="55"/>
    </location>
</feature>
<keyword evidence="2" id="KW-0812">Transmembrane</keyword>
<evidence type="ECO:0000256" key="2">
    <source>
        <dbReference type="SAM" id="Phobius"/>
    </source>
</evidence>
<proteinExistence type="predicted"/>
<reference evidence="3 4" key="2">
    <citation type="journal article" date="2017" name="Front. Plant Sci.">
        <title>Gene Classification and Mining of Molecular Markers Useful in Red Clover (Trifolium pratense) Breeding.</title>
        <authorList>
            <person name="Istvanek J."/>
            <person name="Dluhosova J."/>
            <person name="Dluhos P."/>
            <person name="Patkova L."/>
            <person name="Nedelnik J."/>
            <person name="Repkova J."/>
        </authorList>
    </citation>
    <scope>NUCLEOTIDE SEQUENCE [LARGE SCALE GENOMIC DNA]</scope>
    <source>
        <strain evidence="4">cv. Tatra</strain>
        <tissue evidence="3">Young leaves</tissue>
    </source>
</reference>
<keyword evidence="1" id="KW-0175">Coiled coil</keyword>
<evidence type="ECO:0000313" key="3">
    <source>
        <dbReference type="EMBL" id="PNX86161.1"/>
    </source>
</evidence>
<gene>
    <name evidence="3" type="ORF">L195_g042238</name>
</gene>
<feature type="non-terminal residue" evidence="3">
    <location>
        <position position="1"/>
    </location>
</feature>
<feature type="transmembrane region" description="Helical" evidence="2">
    <location>
        <begin position="62"/>
        <end position="82"/>
    </location>
</feature>
<dbReference type="Proteomes" id="UP000236291">
    <property type="component" value="Unassembled WGS sequence"/>
</dbReference>
<sequence>GEAVPFPHVIRFRCTTSSFLGEAARALISRLTEEKNNAIQQTSRLRQELELLKREGNKNRGGVSFIIVILIGLLGIIMGYLMK</sequence>
<reference evidence="3 4" key="1">
    <citation type="journal article" date="2014" name="Am. J. Bot.">
        <title>Genome assembly and annotation for red clover (Trifolium pratense; Fabaceae).</title>
        <authorList>
            <person name="Istvanek J."/>
            <person name="Jaros M."/>
            <person name="Krenek A."/>
            <person name="Repkova J."/>
        </authorList>
    </citation>
    <scope>NUCLEOTIDE SEQUENCE [LARGE SCALE GENOMIC DNA]</scope>
    <source>
        <strain evidence="4">cv. Tatra</strain>
        <tissue evidence="3">Young leaves</tissue>
    </source>
</reference>
<name>A0A2K3M5T8_TRIPR</name>
<evidence type="ECO:0000313" key="4">
    <source>
        <dbReference type="Proteomes" id="UP000236291"/>
    </source>
</evidence>
<evidence type="ECO:0000256" key="1">
    <source>
        <dbReference type="SAM" id="Coils"/>
    </source>
</evidence>
<keyword evidence="2" id="KW-1133">Transmembrane helix</keyword>
<dbReference type="STRING" id="57577.A0A2K3M5T8"/>
<protein>
    <submittedName>
        <fullName evidence="3">Vesicle-associated protein 1-2-like</fullName>
    </submittedName>
</protein>